<proteinExistence type="inferred from homology"/>
<evidence type="ECO:0000256" key="7">
    <source>
        <dbReference type="PIRSR" id="PIRSR000099-1"/>
    </source>
</evidence>
<dbReference type="GO" id="GO:0004399">
    <property type="term" value="F:histidinol dehydrogenase activity"/>
    <property type="evidence" value="ECO:0007669"/>
    <property type="project" value="UniProtKB-UniRule"/>
</dbReference>
<dbReference type="EC" id="1.1.1.23" evidence="5"/>
<dbReference type="GO" id="GO:0000105">
    <property type="term" value="P:L-histidine biosynthetic process"/>
    <property type="evidence" value="ECO:0007669"/>
    <property type="project" value="UniProtKB-UniRule"/>
</dbReference>
<dbReference type="GO" id="GO:0005829">
    <property type="term" value="C:cytosol"/>
    <property type="evidence" value="ECO:0007669"/>
    <property type="project" value="TreeGrafter"/>
</dbReference>
<keyword evidence="3 5" id="KW-0862">Zinc</keyword>
<evidence type="ECO:0000256" key="1">
    <source>
        <dbReference type="ARBA" id="ARBA00010178"/>
    </source>
</evidence>
<dbReference type="FunFam" id="3.40.50.1980:FF:000001">
    <property type="entry name" value="Histidinol dehydrogenase"/>
    <property type="match status" value="1"/>
</dbReference>
<feature type="active site" description="Proton acceptor" evidence="5 7">
    <location>
        <position position="360"/>
    </location>
</feature>
<comment type="caution">
    <text evidence="5">Lacks conserved residue(s) required for the propagation of feature annotation.</text>
</comment>
<dbReference type="GO" id="GO:0008270">
    <property type="term" value="F:zinc ion binding"/>
    <property type="evidence" value="ECO:0007669"/>
    <property type="project" value="UniProtKB-UniRule"/>
</dbReference>
<dbReference type="Proteomes" id="UP000318626">
    <property type="component" value="Chromosome"/>
</dbReference>
<keyword evidence="5" id="KW-0368">Histidine biosynthesis</keyword>
<dbReference type="GO" id="GO:0051287">
    <property type="term" value="F:NAD binding"/>
    <property type="evidence" value="ECO:0007669"/>
    <property type="project" value="InterPro"/>
</dbReference>
<dbReference type="PRINTS" id="PR00083">
    <property type="entry name" value="HOLDHDRGNASE"/>
</dbReference>
<keyword evidence="2 5" id="KW-0479">Metal-binding</keyword>
<dbReference type="Gene3D" id="1.20.5.1300">
    <property type="match status" value="1"/>
</dbReference>
<sequence>MPSNPQKSEMDLKSKIARIDTRHDDVEAQLQQVRDKLSPKGDVVSEAGRKRTMEVFGQPLSPLQVVQRICSDVEKRGLAAVLEYGKSLDGKQLYASTIRVSEEELRLAHEAADPEFLQTIRDIRENILRFQTAILHQDVEVPIEHGGKLRHRYTPLKRVGICVPGGAAAYPSTVLMTAVPALAAGVEELAVIAPPTPFGSYNLDLLATCVEIGVKEVYRVGGAQGVAALAYGVEGIPKVQKIVGPGNLFVALAKKHVFGEVDIDSIAGPSEVVVVADTTAKPAYIAADMLAQAEHSPGSSVLISWDESLIDAALTELEKQVAVLERCDLTVQSLIDFGAVIVAKDEDEACRIATDLAPEHLHITTQDSEATAEKILTAGATFLGNYSPVALGDYAAGPSHVLPTGATAHWASGLSANDFLRSRSVIHFTENGLKAIAPLVTTLADKEGLTAHKRSVTIRTESE</sequence>
<dbReference type="PIRSF" id="PIRSF000099">
    <property type="entry name" value="Histidinol_dh"/>
    <property type="match status" value="1"/>
</dbReference>
<name>A0A518C567_9BACT</name>
<feature type="binding site" evidence="5 9">
    <location>
        <position position="295"/>
    </location>
    <ligand>
        <name>Zn(2+)</name>
        <dbReference type="ChEBI" id="CHEBI:29105"/>
    </ligand>
</feature>
<evidence type="ECO:0000256" key="9">
    <source>
        <dbReference type="PIRSR" id="PIRSR000099-4"/>
    </source>
</evidence>
<gene>
    <name evidence="5 11" type="primary">hisD</name>
    <name evidence="11" type="ORF">Pan97_13780</name>
</gene>
<evidence type="ECO:0000256" key="2">
    <source>
        <dbReference type="ARBA" id="ARBA00022723"/>
    </source>
</evidence>
<keyword evidence="4 5" id="KW-0560">Oxidoreductase</keyword>
<evidence type="ECO:0000256" key="10">
    <source>
        <dbReference type="RuleBase" id="RU004175"/>
    </source>
</evidence>
<dbReference type="Pfam" id="PF00815">
    <property type="entry name" value="Histidinol_dh"/>
    <property type="match status" value="1"/>
</dbReference>
<dbReference type="UniPathway" id="UPA00031">
    <property type="reaction ID" value="UER00014"/>
</dbReference>
<feature type="binding site" evidence="5 8">
    <location>
        <position position="360"/>
    </location>
    <ligand>
        <name>substrate</name>
    </ligand>
</feature>
<dbReference type="PROSITE" id="PS00611">
    <property type="entry name" value="HISOL_DEHYDROGENASE"/>
    <property type="match status" value="1"/>
</dbReference>
<dbReference type="KEGG" id="bvo:Pan97_13780"/>
<feature type="binding site" evidence="5 8">
    <location>
        <position position="295"/>
    </location>
    <ligand>
        <name>substrate</name>
    </ligand>
</feature>
<feature type="binding site" evidence="5 8">
    <location>
        <position position="270"/>
    </location>
    <ligand>
        <name>substrate</name>
    </ligand>
</feature>
<dbReference type="InterPro" id="IPR022695">
    <property type="entry name" value="Histidinol_DH_monofunct"/>
</dbReference>
<evidence type="ECO:0000313" key="11">
    <source>
        <dbReference type="EMBL" id="QDU74371.1"/>
    </source>
</evidence>
<dbReference type="HAMAP" id="MF_01024">
    <property type="entry name" value="HisD"/>
    <property type="match status" value="1"/>
</dbReference>
<comment type="similarity">
    <text evidence="1 5 6 10">Belongs to the histidinol dehydrogenase family.</text>
</comment>
<feature type="binding site" evidence="5 8">
    <location>
        <position position="447"/>
    </location>
    <ligand>
        <name>substrate</name>
    </ligand>
</feature>
<evidence type="ECO:0000256" key="8">
    <source>
        <dbReference type="PIRSR" id="PIRSR000099-3"/>
    </source>
</evidence>
<evidence type="ECO:0000256" key="3">
    <source>
        <dbReference type="ARBA" id="ARBA00022833"/>
    </source>
</evidence>
<dbReference type="PANTHER" id="PTHR21256:SF2">
    <property type="entry name" value="HISTIDINE BIOSYNTHESIS TRIFUNCTIONAL PROTEIN"/>
    <property type="match status" value="1"/>
</dbReference>
<feature type="binding site" evidence="5 8">
    <location>
        <position position="292"/>
    </location>
    <ligand>
        <name>substrate</name>
    </ligand>
</feature>
<accession>A0A518C567</accession>
<feature type="active site" description="Proton acceptor" evidence="5 7">
    <location>
        <position position="359"/>
    </location>
</feature>
<feature type="binding site" evidence="5 8">
    <location>
        <position position="393"/>
    </location>
    <ligand>
        <name>substrate</name>
    </ligand>
</feature>
<dbReference type="PANTHER" id="PTHR21256">
    <property type="entry name" value="HISTIDINOL DEHYDROGENASE HDH"/>
    <property type="match status" value="1"/>
</dbReference>
<evidence type="ECO:0000256" key="4">
    <source>
        <dbReference type="ARBA" id="ARBA00023002"/>
    </source>
</evidence>
<dbReference type="InterPro" id="IPR001692">
    <property type="entry name" value="Histidinol_DH_CS"/>
</dbReference>
<dbReference type="AlphaFoldDB" id="A0A518C567"/>
<comment type="cofactor">
    <cofactor evidence="5 9">
        <name>Zn(2+)</name>
        <dbReference type="ChEBI" id="CHEBI:29105"/>
    </cofactor>
    <text evidence="5 9">Binds 1 zinc ion per subunit.</text>
</comment>
<comment type="catalytic activity">
    <reaction evidence="5">
        <text>L-histidinol + 2 NAD(+) + H2O = L-histidine + 2 NADH + 3 H(+)</text>
        <dbReference type="Rhea" id="RHEA:20641"/>
        <dbReference type="ChEBI" id="CHEBI:15377"/>
        <dbReference type="ChEBI" id="CHEBI:15378"/>
        <dbReference type="ChEBI" id="CHEBI:57540"/>
        <dbReference type="ChEBI" id="CHEBI:57595"/>
        <dbReference type="ChEBI" id="CHEBI:57699"/>
        <dbReference type="ChEBI" id="CHEBI:57945"/>
        <dbReference type="EC" id="1.1.1.23"/>
    </reaction>
</comment>
<dbReference type="EMBL" id="CP036289">
    <property type="protein sequence ID" value="QDU74371.1"/>
    <property type="molecule type" value="Genomic_DNA"/>
</dbReference>
<feature type="binding site" evidence="5 9">
    <location>
        <position position="452"/>
    </location>
    <ligand>
        <name>Zn(2+)</name>
        <dbReference type="ChEBI" id="CHEBI:29105"/>
    </ligand>
</feature>
<organism evidence="11 12">
    <name type="scientific">Bremerella volcania</name>
    <dbReference type="NCBI Taxonomy" id="2527984"/>
    <lineage>
        <taxon>Bacteria</taxon>
        <taxon>Pseudomonadati</taxon>
        <taxon>Planctomycetota</taxon>
        <taxon>Planctomycetia</taxon>
        <taxon>Pirellulales</taxon>
        <taxon>Pirellulaceae</taxon>
        <taxon>Bremerella</taxon>
    </lineage>
</organism>
<feature type="binding site" evidence="5 8">
    <location>
        <position position="452"/>
    </location>
    <ligand>
        <name>substrate</name>
    </ligand>
</feature>
<feature type="binding site" evidence="5 9">
    <location>
        <position position="292"/>
    </location>
    <ligand>
        <name>Zn(2+)</name>
        <dbReference type="ChEBI" id="CHEBI:29105"/>
    </ligand>
</feature>
<evidence type="ECO:0000313" key="12">
    <source>
        <dbReference type="Proteomes" id="UP000318626"/>
    </source>
</evidence>
<protein>
    <recommendedName>
        <fullName evidence="5">Histidinol dehydrogenase</fullName>
        <shortName evidence="5">HDH</shortName>
        <ecNumber evidence="5">1.1.1.23</ecNumber>
    </recommendedName>
</protein>
<evidence type="ECO:0000256" key="6">
    <source>
        <dbReference type="PIRNR" id="PIRNR000099"/>
    </source>
</evidence>
<dbReference type="CDD" id="cd06572">
    <property type="entry name" value="Histidinol_dh"/>
    <property type="match status" value="1"/>
</dbReference>
<evidence type="ECO:0000256" key="5">
    <source>
        <dbReference type="HAMAP-Rule" id="MF_01024"/>
    </source>
</evidence>
<comment type="function">
    <text evidence="5">Catalyzes the sequential NAD-dependent oxidations of L-histidinol to L-histidinaldehyde and then to L-histidine.</text>
</comment>
<keyword evidence="12" id="KW-1185">Reference proteome</keyword>
<feature type="binding site" evidence="5 9">
    <location>
        <position position="393"/>
    </location>
    <ligand>
        <name>Zn(2+)</name>
        <dbReference type="ChEBI" id="CHEBI:29105"/>
    </ligand>
</feature>
<reference evidence="12" key="1">
    <citation type="submission" date="2019-02" db="EMBL/GenBank/DDBJ databases">
        <title>Deep-cultivation of Planctomycetes and their phenomic and genomic characterization uncovers novel biology.</title>
        <authorList>
            <person name="Wiegand S."/>
            <person name="Jogler M."/>
            <person name="Boedeker C."/>
            <person name="Pinto D."/>
            <person name="Vollmers J."/>
            <person name="Rivas-Marin E."/>
            <person name="Kohn T."/>
            <person name="Peeters S.H."/>
            <person name="Heuer A."/>
            <person name="Rast P."/>
            <person name="Oberbeckmann S."/>
            <person name="Bunk B."/>
            <person name="Jeske O."/>
            <person name="Meyerdierks A."/>
            <person name="Storesund J.E."/>
            <person name="Kallscheuer N."/>
            <person name="Luecker S."/>
            <person name="Lage O.M."/>
            <person name="Pohl T."/>
            <person name="Merkel B.J."/>
            <person name="Hornburger P."/>
            <person name="Mueller R.-W."/>
            <person name="Bruemmer F."/>
            <person name="Labrenz M."/>
            <person name="Spormann A.M."/>
            <person name="Op den Camp H."/>
            <person name="Overmann J."/>
            <person name="Amann R."/>
            <person name="Jetten M.S.M."/>
            <person name="Mascher T."/>
            <person name="Medema M.H."/>
            <person name="Devos D.P."/>
            <person name="Kaster A.-K."/>
            <person name="Ovreas L."/>
            <person name="Rohde M."/>
            <person name="Galperin M.Y."/>
            <person name="Jogler C."/>
        </authorList>
    </citation>
    <scope>NUCLEOTIDE SEQUENCE [LARGE SCALE GENOMIC DNA]</scope>
    <source>
        <strain evidence="12">Pan97</strain>
    </source>
</reference>
<keyword evidence="5" id="KW-0028">Amino-acid biosynthesis</keyword>
<dbReference type="SUPFAM" id="SSF53720">
    <property type="entry name" value="ALDH-like"/>
    <property type="match status" value="1"/>
</dbReference>
<dbReference type="InterPro" id="IPR016161">
    <property type="entry name" value="Ald_DH/histidinol_DH"/>
</dbReference>
<dbReference type="NCBIfam" id="TIGR00069">
    <property type="entry name" value="hisD"/>
    <property type="match status" value="1"/>
</dbReference>
<keyword evidence="5" id="KW-0520">NAD</keyword>
<comment type="pathway">
    <text evidence="5">Amino-acid biosynthesis; L-histidine biosynthesis; L-histidine from 5-phospho-alpha-D-ribose 1-diphosphate: step 9/9.</text>
</comment>
<dbReference type="Gene3D" id="3.40.50.1980">
    <property type="entry name" value="Nitrogenase molybdenum iron protein domain"/>
    <property type="match status" value="2"/>
</dbReference>
<dbReference type="InterPro" id="IPR012131">
    <property type="entry name" value="Hstdl_DH"/>
</dbReference>